<evidence type="ECO:0000256" key="1">
    <source>
        <dbReference type="ARBA" id="ARBA00006545"/>
    </source>
</evidence>
<evidence type="ECO:0000256" key="2">
    <source>
        <dbReference type="ARBA" id="ARBA00022448"/>
    </source>
</evidence>
<dbReference type="InterPro" id="IPR026854">
    <property type="entry name" value="VPS13_N"/>
</dbReference>
<feature type="compositionally biased region" description="Low complexity" evidence="4">
    <location>
        <begin position="972"/>
        <end position="986"/>
    </location>
</feature>
<dbReference type="Pfam" id="PF25033">
    <property type="entry name" value="VPS13_M"/>
    <property type="match status" value="2"/>
</dbReference>
<feature type="domain" description="UBA" evidence="5">
    <location>
        <begin position="2881"/>
        <end position="2921"/>
    </location>
</feature>
<feature type="compositionally biased region" description="Polar residues" evidence="4">
    <location>
        <begin position="1829"/>
        <end position="1840"/>
    </location>
</feature>
<dbReference type="Proteomes" id="UP001642483">
    <property type="component" value="Unassembled WGS sequence"/>
</dbReference>
<evidence type="ECO:0000259" key="5">
    <source>
        <dbReference type="PROSITE" id="PS50030"/>
    </source>
</evidence>
<dbReference type="InterPro" id="IPR026847">
    <property type="entry name" value="VPS13"/>
</dbReference>
<feature type="compositionally biased region" description="Low complexity" evidence="4">
    <location>
        <begin position="1425"/>
        <end position="1435"/>
    </location>
</feature>
<name>A0ABP0FKT5_CLALP</name>
<feature type="compositionally biased region" description="Polar residues" evidence="4">
    <location>
        <begin position="987"/>
        <end position="1000"/>
    </location>
</feature>
<dbReference type="Pfam" id="PF25037">
    <property type="entry name" value="VPS13_C"/>
    <property type="match status" value="1"/>
</dbReference>
<feature type="region of interest" description="Disordered" evidence="4">
    <location>
        <begin position="972"/>
        <end position="1005"/>
    </location>
</feature>
<protein>
    <recommendedName>
        <fullName evidence="5">UBA domain-containing protein</fullName>
    </recommendedName>
</protein>
<dbReference type="SUPFAM" id="SSF46934">
    <property type="entry name" value="UBA-like"/>
    <property type="match status" value="1"/>
</dbReference>
<proteinExistence type="inferred from homology"/>
<evidence type="ECO:0000256" key="4">
    <source>
        <dbReference type="SAM" id="MobiDB-lite"/>
    </source>
</evidence>
<dbReference type="InterPro" id="IPR009060">
    <property type="entry name" value="UBA-like_sf"/>
</dbReference>
<evidence type="ECO:0000256" key="3">
    <source>
        <dbReference type="ARBA" id="ARBA00023055"/>
    </source>
</evidence>
<dbReference type="PANTHER" id="PTHR16166">
    <property type="entry name" value="VACUOLAR PROTEIN SORTING-ASSOCIATED PROTEIN VPS13"/>
    <property type="match status" value="1"/>
</dbReference>
<evidence type="ECO:0000313" key="6">
    <source>
        <dbReference type="EMBL" id="CAK8679281.1"/>
    </source>
</evidence>
<dbReference type="InterPro" id="IPR056747">
    <property type="entry name" value="VPS13-like_M"/>
</dbReference>
<dbReference type="InterPro" id="IPR015940">
    <property type="entry name" value="UBA"/>
</dbReference>
<feature type="compositionally biased region" description="Low complexity" evidence="4">
    <location>
        <begin position="1854"/>
        <end position="1865"/>
    </location>
</feature>
<gene>
    <name evidence="6" type="ORF">CVLEPA_LOCUS9531</name>
</gene>
<dbReference type="Pfam" id="PF25036">
    <property type="entry name" value="VPS13_VAB"/>
    <property type="match status" value="1"/>
</dbReference>
<evidence type="ECO:0000313" key="7">
    <source>
        <dbReference type="Proteomes" id="UP001642483"/>
    </source>
</evidence>
<feature type="region of interest" description="Disordered" evidence="4">
    <location>
        <begin position="1415"/>
        <end position="1449"/>
    </location>
</feature>
<accession>A0ABP0FKT5</accession>
<keyword evidence="2" id="KW-0813">Transport</keyword>
<organism evidence="6 7">
    <name type="scientific">Clavelina lepadiformis</name>
    <name type="common">Light-bulb sea squirt</name>
    <name type="synonym">Ascidia lepadiformis</name>
    <dbReference type="NCBI Taxonomy" id="159417"/>
    <lineage>
        <taxon>Eukaryota</taxon>
        <taxon>Metazoa</taxon>
        <taxon>Chordata</taxon>
        <taxon>Tunicata</taxon>
        <taxon>Ascidiacea</taxon>
        <taxon>Aplousobranchia</taxon>
        <taxon>Clavelinidae</taxon>
        <taxon>Clavelina</taxon>
    </lineage>
</organism>
<comment type="caution">
    <text evidence="6">The sequence shown here is derived from an EMBL/GenBank/DDBJ whole genome shotgun (WGS) entry which is preliminary data.</text>
</comment>
<feature type="region of interest" description="Disordered" evidence="4">
    <location>
        <begin position="3145"/>
        <end position="3167"/>
    </location>
</feature>
<feature type="region of interest" description="Disordered" evidence="4">
    <location>
        <begin position="799"/>
        <end position="834"/>
    </location>
</feature>
<dbReference type="PANTHER" id="PTHR16166:SF141">
    <property type="entry name" value="INTERMEMBRANE LIPID TRANSFER PROTEIN VPS13D"/>
    <property type="match status" value="1"/>
</dbReference>
<feature type="region of interest" description="Disordered" evidence="4">
    <location>
        <begin position="1829"/>
        <end position="1871"/>
    </location>
</feature>
<keyword evidence="7" id="KW-1185">Reference proteome</keyword>
<sequence>MLERFGSQFLNRYIGKYFENFNKENLSIGILQGAVELEGLHLRKDALKEFDLPGIEVTWGYVGKISIRIPSYKSYSEPWVVEINKLYLIASPSKNHHNKDDDNTQKERLKERKLRQLAELEERWRASQGTTKSIYSIGLSYFSSIATNIFEKLQVRVFDVHVRYEDDTTLPEVFSCGFHVDVLSAQSTNENWEPISTSEKCAERKWKKIRLSMASFYWDAKSIIFSNLSHDDIVGAMATRSKGAAKIGSLLRGDHQTTGENNTHEYMLCPVSGEARFTQACSQLPLRSRNCPRFTLDVELPSIPLQINKLQYNQVVALATEISRWDNRMTKAGKPTIPVKENPAVWWKWAMNTHIERVKRKQQRQTLKFVLKRAKLLITYVKTYHRYLNERYVTNTQINDVPSIVQQMDSELTFDELRVFRELVYDKMDKETRKKQETEQNCNVQGASAKSEKSWRGWKWGGWFGWRSPQPQTHSLDTGPSNKSSFASTEIKPAEKVFLAHENIYKDLDEDEFDEIFGKELLSEETTDTFLRRDTVLLRLNFILNKGTLKITNVCTNQTTQADLLSLEFNTVHSASEWRPRSGTHEININLGGVVLKDLDQENKYFCNIIKSSPRPKRKPASPCDVTSQESAMSSFANERVNNLLNGGQFQADSPSFEVKETEHPVLSVTYKKLPQTTSSLFSYSLGIAAAPLSLTFIPGIADRLKTFFKTPKATESEILTKPMKESYEFWMNRAQAEIKTHIWNILEGKEVVEMNRKRWAVSLDVFAPEITIPEDWTDSDCRVVVFNLGHMIFENYDKGEESRGKQGEKEFKNYNDDDFFTPPSTPPNEQSNVPERIHSLETNLQEEFVDSTHVLDNVNVQNDTFVPKLQNDRKLNERMYESYHLQLDDLQVQVTPNNRQRQTNTPTDKNPLDIVERFSVTLLADKRIVSTHDPRLPAIVLSGNLPHLKLHFSHDKLHTVMKCMEVLGNQSRETSSSLSSPTNTSGVQRKSSVETFENSDLNEGDDWSKPFSRQLCCDFLVKEISVFLEDTDKEPLSVLEVKQIHTRFIKRPYDTTASLSVYSLVLVDLMQQLGPDFKFLLSSHESALTNVGCGNILGSRSSSSAIPFKRCASTATTRSHNLNTSTSNTVRNTEAEKPRQFISFGDRYLNLSGTSFAEDITVTDDATNSSSMGENLIKLELKSMLRHSPDLYELSVHTETKTRLVALNTRKVINANFNQLDVVYNACSWVTLLNFLHKLKLPTSRKLRSEISKSSEANESVGDSQLKDVPVIAQEQIDINAQDVNETQMSINFQQVNVLLLRHVYGPHSVIGRPIVTVTTQGTKIDAELGKRSQNVEDSGYLNVTGSVASLQIHDLSTGSTGLNNLQAVTVLSIGTNDLDFSGAAEAGRERVHTTKLLEKSDAFSLDFQKCSVRPPAPSKDKSLSASKSRASFSDNNHNDGNIHGTHVSDTMLSDRKADDQKDSSITQTGTESKLHVELASACYIHAPRMIAELLALYDETDDIITSQMTNATIRAYKDLASNIMNKASEYGMAILSKSMADNVVTNEANSTPKKASQTFNAKQTKSVQEKFRLFFQVQTPIVAFPKFPGSFELLVANLGQITIENDQEISRGLGPLDKFNIQVVNISLRSHRQRKVEMAAKMAEKEQLKHKVSSQKIGSSISELKRDNLRFLNVTSNEEDLSGSQQPSSDVQILHKTSLQLTIIRKPYIPSSKSSLDVRKCCKKYTFEKCSENSRCPCFISHVGVVSDKQMCVTVFAASPLSVALSKPVYEQVLKTLRHISHNGDIDCNERYENAISINSSNDGRKPTHFEWATSFVEVPRNQHQFGSITQDSNLVETRQSRNKSGPKIPRSSTSSHQSTSLTGMEQVSSQITGLENTVHDYSQNAQNSSLKTFTPISADFSVPCLIFQLNGDINDEKQGILKVTMEKFNGAYETENRFGTSLNFSIGNLDVEDLKQEETSPIRHIVLSCSPEDNSNDECPSQTDFLSTVCSSGLALPLVPQKSQSTSHFTAKNHSSKPVTSLAANKTTIDVFRPFESPYLSPDLQTQSGSDINHDAVCEEDVEKTLVRIGAFLVDDKSAAYKDVYDNVNRRVTVDFNFLDCKVNLQTWVVLLDFFSIGTSPEKADRADAETEEKFPWDKQMDIQSFYENQPDAFINSEVDFNVHSFSLTFNKPEYKLLKARVAGLQSSVKIRDETVRVFGHLGNLEVSDLSPNGSLYRERFIFTGEKALDFEIWRHHQYDEDLLRDFDISVKLRMSSIRYVHTMRFQHETVAYCQHFQLLQEVLGRMRASSIGQNVRTTSRRQARVLLNIEADAPVILIPESSHADRLLVANLGHITVQNEFLRNGQPGTLSYINGNTDIRGEVEQTHFDRLNSATQLPSNSPRGCLLDVIRVDLIDMGLYTATYTRNTYESSIPSRVDKTKLTFPSYTVTCHARPMLKEKVKLKLQMELNLEKEITHRGAPDLALSVHLSSVYCYMDHTQYWLIRSILDHNAGELIPDFPQPNFTSQPSTPQAEVTGDVYIKLSMDFCLSNVSIELLEKHGTNTESRKSLGRLDFLQSLLSYRKRSDNMDTTNLSCQAFRGVDTRFEDGFPAEHGKPPNIFTSVLGAMEDTEQPTSSKYSRLEFEIFLRNGPGFMELTTLLNNMRVYVIIDWLLAMNKYLMQNPDQKIWNSLKAKTVQLMKKYGQIEFENQRGLDSSSQLEPEIKSTDIKFNSTNTKFVVVQDSSRMDSDALILRSTAMLRYSQDENQPSITPNARPLTCSLQGLEVFSCQLDKEHETSLSIIDPVDVNFQVRPVKQADLSEEDIESNLAVLEKNILEIYLTDLNMRVSYNDLMLFLDIFKSFSSQAGLETTGKPHPPKSNLPQNPAALSQMKAIYKPNPDSVQRLIEMGFSKRDVIHALTVNGGGVRESGSWLVEHCTSQSIVKTSDIMSPAKKQVPLNISRVNFSVDVMKICLIDDCAQNCDVPLTEIALRNLCIRQAIADSTSISPLEVLHEQTGSTSFSLSGDYYNRILSLWEPFLEPWRCSISWNHEVASSNASGKWNFKLDSLERMDISVTSTLVKTMKKTFATWRKDYQDSRKPMTSPVTRRRQPLVPYLLRNLTGTTLYFTTQTSPLEGVSALTCEETSLKLQEWKEVLPGEQHPFNFSTNREKQRHKRSETPTLHQVSVKIGNWKTLKPITVGKVGTYFQHATMDIAKRSALNEPLLPIRVVFHVAMQDNAQKIVTIRSSLAVQSRVKVPVQLQLNIHSNAMVTLPILEPNETQYIPVSLVQSSLRIRPQHNTSGSFQFCKSMIRWQHMRADKDEESCLVECTPTYGGLETNRPFYFAICIRRQPYPTYEETCQILKEHRESEQLSESGWEHSIPQLPGHTIIILPPVVISNLLPCELDYYMKNPNVKGTLKPGVDAMSHEVLVFQANAVQPSLIFGCLPENFKTYVQVVVPSVVKNSEEKVLVKDFRNEALLLKIRILWRLKCSVKISVMACWWIVNETGFPIVVKQDGCTNIAAGQYDEHEVSNSMRPLMFSYANKENPHLCTMRLGNQSILDQVGTFAVHFRGFPTFCERFSTDGGSCTRSLKMLSNSIDRDFFVGISVQRGWGRYLHTKIVTLSPRFRLFNKTCSRRLSFSQKIRDTSNLGGAFSHLTIASESSCVFHWPRVDLDNLLCVRLADEPYCHWSGGFSINKTNSFQVALRLNPTAHHPSVKQLNSFRPQCIFLHIEVTLVKATYCVSVSDVDPDIVPSPLRIDNLSSVPITFKQAGTNESYNSEVHAENQLAYAFDEPCLPQAIDCNVSEASNSVTMDMTCVGLETQLFYETYFYITLGASPNLLSTMDPLTHDREVLVFDIQAVQQSHYVTLQPLRSGKCSQLWRMSSDGRLHHKGSSFSKGISSKKCESNKSSPTDFVLDVAKTATNQSRAPVQEHFLIILPPDEGRTSTQTWQFCDDGRLKCRHLKDLCVHAKSLTLGSPVVLASYDERRFCSTNEVCSHHKQTPGSGVLSLKVIRDGPTRVLQILDIRQKQAELFEKQTGGNSQKYSAQSTKPADDRGPLFFATLSMPKGLGISLINNIPEELLYWTLNGVHLSVSGSDAEQIFSLRVQTMQIDNQLLDGRPTVLLSPGRTSSSKGSSSERFIKKPRSFTRNPLISVNAIRQPWKSKMYDIFKLLEINFGELFIAVEESLMLKLFHFIDYDLASSQREIELLTETRVDFDLTTRKVNRKNNSISKRLYFDALNISVAPLRLSVLTASNVPSELQALKRTLTFPLVSFEKAPVSIQAYRRSHLQETISFLFADLSKHLRNQLKGQAAIILGSVDFLGNPIGLLNDVRDAVVSGVESGNIRDIFKDITHGISKSSVKITSSLSAGLGQISMDQEYKDKRRAIQAKANSHPGSHVVAGLQGFMAGAVGGLTGIVTQPIKGAKSEGAKGFFTGIGKGLLGTVTKPVTGVLDLASGSASAIREISTSTDRVVERIRQVRCCHNLQGCLQPYSKTQADGQTFLYKLNKNDHSEHFYSVTRVQQNDDMQILITNKKLYVIKGNEPEFTHVKVVVYYPHLINVKVLTDPDLSPSNPFQTGCDRPRLELTIKLVSPNDRMYDQVKRMTVPCHNLNIAEYVCSQINHAKTLASQQRETLLCGPDEEDAKERAFDLEV</sequence>
<dbReference type="PROSITE" id="PS50030">
    <property type="entry name" value="UBA"/>
    <property type="match status" value="1"/>
</dbReference>
<dbReference type="Gene3D" id="1.10.8.10">
    <property type="entry name" value="DNA helicase RuvA subunit, C-terminal domain"/>
    <property type="match status" value="1"/>
</dbReference>
<feature type="compositionally biased region" description="Basic and acidic residues" evidence="4">
    <location>
        <begin position="799"/>
        <end position="816"/>
    </location>
</feature>
<dbReference type="Pfam" id="PF12624">
    <property type="entry name" value="VPS13_N"/>
    <property type="match status" value="1"/>
</dbReference>
<comment type="similarity">
    <text evidence="1">Belongs to the VPS13 family.</text>
</comment>
<dbReference type="InterPro" id="IPR056748">
    <property type="entry name" value="VPS13-like_C"/>
</dbReference>
<reference evidence="6 7" key="1">
    <citation type="submission" date="2024-02" db="EMBL/GenBank/DDBJ databases">
        <authorList>
            <person name="Daric V."/>
            <person name="Darras S."/>
        </authorList>
    </citation>
    <scope>NUCLEOTIDE SEQUENCE [LARGE SCALE GENOMIC DNA]</scope>
</reference>
<keyword evidence="3" id="KW-0445">Lipid transport</keyword>
<dbReference type="EMBL" id="CAWYQH010000057">
    <property type="protein sequence ID" value="CAK8679281.1"/>
    <property type="molecule type" value="Genomic_DNA"/>
</dbReference>
<dbReference type="InterPro" id="IPR009543">
    <property type="entry name" value="VPS13_VAB"/>
</dbReference>